<evidence type="ECO:0000256" key="11">
    <source>
        <dbReference type="ARBA" id="ARBA00023242"/>
    </source>
</evidence>
<dbReference type="GO" id="GO:0005675">
    <property type="term" value="C:transcription factor TFIIH holo complex"/>
    <property type="evidence" value="ECO:0007669"/>
    <property type="project" value="UniProtKB-UniRule"/>
</dbReference>
<protein>
    <recommendedName>
        <fullName evidence="3 13">General transcription and DNA repair factor IIH subunit TFB4</fullName>
        <shortName evidence="13">TFIIH subunit TFB4</shortName>
    </recommendedName>
    <alternativeName>
        <fullName evidence="12 13">RNA polymerase II transcription factor B subunit 4</fullName>
    </alternativeName>
</protein>
<comment type="subcellular location">
    <subcellularLocation>
        <location evidence="1 13">Nucleus</location>
    </subcellularLocation>
</comment>
<evidence type="ECO:0000256" key="13">
    <source>
        <dbReference type="RuleBase" id="RU368090"/>
    </source>
</evidence>
<comment type="similarity">
    <text evidence="2 13">Belongs to the TFB4 family.</text>
</comment>
<dbReference type="Pfam" id="PF03850">
    <property type="entry name" value="Tfb4"/>
    <property type="match status" value="1"/>
</dbReference>
<dbReference type="GO" id="GO:0008270">
    <property type="term" value="F:zinc ion binding"/>
    <property type="evidence" value="ECO:0007669"/>
    <property type="project" value="UniProtKB-KW"/>
</dbReference>
<evidence type="ECO:0000256" key="6">
    <source>
        <dbReference type="ARBA" id="ARBA00022771"/>
    </source>
</evidence>
<keyword evidence="11 13" id="KW-0539">Nucleus</keyword>
<evidence type="ECO:0000256" key="7">
    <source>
        <dbReference type="ARBA" id="ARBA00022833"/>
    </source>
</evidence>
<evidence type="ECO:0000256" key="3">
    <source>
        <dbReference type="ARBA" id="ARBA00021280"/>
    </source>
</evidence>
<keyword evidence="10 13" id="KW-0234">DNA repair</keyword>
<reference evidence="14" key="1">
    <citation type="submission" date="2021-06" db="EMBL/GenBank/DDBJ databases">
        <authorList>
            <person name="Kallberg Y."/>
            <person name="Tangrot J."/>
            <person name="Rosling A."/>
        </authorList>
    </citation>
    <scope>NUCLEOTIDE SEQUENCE</scope>
    <source>
        <strain evidence="14">IA702</strain>
    </source>
</reference>
<dbReference type="GO" id="GO:0006355">
    <property type="term" value="P:regulation of DNA-templated transcription"/>
    <property type="evidence" value="ECO:0007669"/>
    <property type="project" value="InterPro"/>
</dbReference>
<evidence type="ECO:0000256" key="1">
    <source>
        <dbReference type="ARBA" id="ARBA00004123"/>
    </source>
</evidence>
<name>A0A9N9CG88_9GLOM</name>
<comment type="caution">
    <text evidence="14">The sequence shown here is derived from an EMBL/GenBank/DDBJ whole genome shotgun (WGS) entry which is preliminary data.</text>
</comment>
<dbReference type="Gene3D" id="3.40.50.410">
    <property type="entry name" value="von Willebrand factor, type A domain"/>
    <property type="match status" value="1"/>
</dbReference>
<keyword evidence="15" id="KW-1185">Reference proteome</keyword>
<dbReference type="AlphaFoldDB" id="A0A9N9CG88"/>
<evidence type="ECO:0000313" key="14">
    <source>
        <dbReference type="EMBL" id="CAG8602365.1"/>
    </source>
</evidence>
<keyword evidence="6 13" id="KW-0863">Zinc-finger</keyword>
<comment type="function">
    <text evidence="13">Component of the general transcription and DNA repair factor IIH (TFIIH) core complex, which is involved in general and transcription-coupled nucleotide excision repair (NER) of damaged DNA and, when complexed to TFIIK, in RNA transcription by RNA polymerase II. In NER, TFIIH acts by opening DNA around the lesion to allow the excision of the damaged oligonucleotide and its replacement by a new DNA fragment. In transcription, TFIIH has an essential role in transcription initiation. When the pre-initiation complex (PIC) has been established, TFIIH is required for promoter opening and promoter escape. Phosphorylation of the C-terminal tail (CTD) of the largest subunit of RNA polymerase II by the kinase module TFIIK controls the initiation of transcription.</text>
</comment>
<evidence type="ECO:0000256" key="12">
    <source>
        <dbReference type="ARBA" id="ARBA00033341"/>
    </source>
</evidence>
<keyword evidence="7 13" id="KW-0862">Zinc</keyword>
<keyword evidence="5 13" id="KW-0227">DNA damage</keyword>
<keyword evidence="4 13" id="KW-0479">Metal-binding</keyword>
<sequence>FPNSKMKDVKGASEDDANLLVLIIDTNPFMWTKSAESPSGLSLDNALCQLLVFINAHLALKHDNKLAVIASHVGISKFLYPATNAVQVTNNSDSEQSKDTNMYQTFRAVNNQVTAGVRTLMQDAPTLETYPDKGSSMIASALSMALCYVNRVLRTDNVGHIKPRILIVSVSSDSPYQYIGIMNCIFSAQKASIPIDVCKVYGEDTVFLQQAAHITEGVYLKLASPQGFLQYLMITFLPDHYSRKYLCLPGQEHVDYRAACFCHKKIVDVGYVCSVCLSKQNLI</sequence>
<dbReference type="InterPro" id="IPR004600">
    <property type="entry name" value="TFIIH_Tfb4/GTF2H3"/>
</dbReference>
<gene>
    <name evidence="14" type="ORF">POCULU_LOCUS7532</name>
</gene>
<dbReference type="Proteomes" id="UP000789572">
    <property type="component" value="Unassembled WGS sequence"/>
</dbReference>
<evidence type="ECO:0000256" key="8">
    <source>
        <dbReference type="ARBA" id="ARBA00023015"/>
    </source>
</evidence>
<accession>A0A9N9CG88</accession>
<evidence type="ECO:0000256" key="4">
    <source>
        <dbReference type="ARBA" id="ARBA00022723"/>
    </source>
</evidence>
<keyword evidence="8 13" id="KW-0805">Transcription regulation</keyword>
<organism evidence="14 15">
    <name type="scientific">Paraglomus occultum</name>
    <dbReference type="NCBI Taxonomy" id="144539"/>
    <lineage>
        <taxon>Eukaryota</taxon>
        <taxon>Fungi</taxon>
        <taxon>Fungi incertae sedis</taxon>
        <taxon>Mucoromycota</taxon>
        <taxon>Glomeromycotina</taxon>
        <taxon>Glomeromycetes</taxon>
        <taxon>Paraglomerales</taxon>
        <taxon>Paraglomeraceae</taxon>
        <taxon>Paraglomus</taxon>
    </lineage>
</organism>
<evidence type="ECO:0000256" key="9">
    <source>
        <dbReference type="ARBA" id="ARBA00023163"/>
    </source>
</evidence>
<dbReference type="PANTHER" id="PTHR12831">
    <property type="entry name" value="TRANSCRIPTION INITIATION FACTOR IIH TFIIH , POLYPEPTIDE 3-RELATED"/>
    <property type="match status" value="1"/>
</dbReference>
<evidence type="ECO:0000256" key="2">
    <source>
        <dbReference type="ARBA" id="ARBA00005273"/>
    </source>
</evidence>
<comment type="subunit">
    <text evidence="13">Component of the 7-subunit TFIIH core complex composed of XPB/SSL2, XPD/RAD3, SSL1, TFB1, TFB2, TFB4 and TFB5, which is active in NER. The core complex associates with the 3-subunit CTD-kinase module TFIIK composed of CCL1, KIN28 and TFB3 to form the 10-subunit holoenzyme (holo-TFIIH) active in transcription.</text>
</comment>
<dbReference type="EMBL" id="CAJVPJ010001747">
    <property type="protein sequence ID" value="CAG8602365.1"/>
    <property type="molecule type" value="Genomic_DNA"/>
</dbReference>
<evidence type="ECO:0000313" key="15">
    <source>
        <dbReference type="Proteomes" id="UP000789572"/>
    </source>
</evidence>
<proteinExistence type="inferred from homology"/>
<dbReference type="OrthoDB" id="17307at2759"/>
<evidence type="ECO:0000256" key="10">
    <source>
        <dbReference type="ARBA" id="ARBA00023204"/>
    </source>
</evidence>
<dbReference type="GO" id="GO:0006289">
    <property type="term" value="P:nucleotide-excision repair"/>
    <property type="evidence" value="ECO:0007669"/>
    <property type="project" value="UniProtKB-UniRule"/>
</dbReference>
<dbReference type="PANTHER" id="PTHR12831:SF0">
    <property type="entry name" value="GENERAL TRANSCRIPTION FACTOR IIH SUBUNIT 3"/>
    <property type="match status" value="1"/>
</dbReference>
<keyword evidence="9 13" id="KW-0804">Transcription</keyword>
<dbReference type="GO" id="GO:0000439">
    <property type="term" value="C:transcription factor TFIIH core complex"/>
    <property type="evidence" value="ECO:0007669"/>
    <property type="project" value="UniProtKB-UniRule"/>
</dbReference>
<dbReference type="InterPro" id="IPR036465">
    <property type="entry name" value="vWFA_dom_sf"/>
</dbReference>
<evidence type="ECO:0000256" key="5">
    <source>
        <dbReference type="ARBA" id="ARBA00022763"/>
    </source>
</evidence>
<feature type="non-terminal residue" evidence="14">
    <location>
        <position position="1"/>
    </location>
</feature>